<protein>
    <submittedName>
        <fullName evidence="1">Lipoprotein</fullName>
    </submittedName>
</protein>
<accession>Q8EV59</accession>
<dbReference type="InParanoid" id="Q8EV59"/>
<dbReference type="AlphaFoldDB" id="Q8EV59"/>
<evidence type="ECO:0000313" key="2">
    <source>
        <dbReference type="Proteomes" id="UP000002522"/>
    </source>
</evidence>
<dbReference type="HOGENOM" id="CLU_2168191_0_0_14"/>
<keyword evidence="1" id="KW-0449">Lipoprotein</keyword>
<dbReference type="EMBL" id="BA000026">
    <property type="protein sequence ID" value="BAC44501.1"/>
    <property type="molecule type" value="Genomic_DNA"/>
</dbReference>
<dbReference type="RefSeq" id="WP_011077531.1">
    <property type="nucleotide sequence ID" value="NC_004432.1"/>
</dbReference>
<dbReference type="KEGG" id="mpe:MYPE7080"/>
<name>Q8EV59_MALP2</name>
<gene>
    <name evidence="1" type="ordered locus">MYPE7080</name>
</gene>
<keyword evidence="2" id="KW-1185">Reference proteome</keyword>
<organism evidence="1 2">
    <name type="scientific">Malacoplasma penetrans (strain HF-2)</name>
    <name type="common">Mycoplasma penetrans</name>
    <dbReference type="NCBI Taxonomy" id="272633"/>
    <lineage>
        <taxon>Bacteria</taxon>
        <taxon>Bacillati</taxon>
        <taxon>Mycoplasmatota</taxon>
        <taxon>Mycoplasmoidales</taxon>
        <taxon>Mycoplasmoidaceae</taxon>
        <taxon>Malacoplasma</taxon>
    </lineage>
</organism>
<reference evidence="1 2" key="1">
    <citation type="journal article" date="2002" name="Nucleic Acids Res.">
        <title>The complete genomic sequence of Mycoplasma penetrans, an intracellular bacterial pathogen in humans.</title>
        <authorList>
            <person name="Sasaki Y."/>
            <person name="Ishikawa J."/>
            <person name="Yamashita A."/>
            <person name="Oshima K."/>
            <person name="Kenri T."/>
            <person name="Furuya K."/>
            <person name="Yoshino C."/>
            <person name="Horino A."/>
            <person name="Shiba T."/>
            <person name="Sasaki T."/>
            <person name="Hattori M."/>
        </authorList>
    </citation>
    <scope>NUCLEOTIDE SEQUENCE [LARGE SCALE GENOMIC DNA]</scope>
    <source>
        <strain evidence="1 2">HF-2</strain>
    </source>
</reference>
<evidence type="ECO:0000313" key="1">
    <source>
        <dbReference type="EMBL" id="BAC44501.1"/>
    </source>
</evidence>
<sequence>MFVSKDQFLSSYKTSYVTLLSLNSDVAGQDTNNDNQLYSTFISDYLNLASLKEQLLIYAYAKKMGTLDSAQNTTPYFGKDFIEKEYGYFTHNIRKEVNGLWFLVNYAFGS</sequence>
<proteinExistence type="predicted"/>
<dbReference type="Proteomes" id="UP000002522">
    <property type="component" value="Chromosome"/>
</dbReference>